<dbReference type="SUPFAM" id="SSF53335">
    <property type="entry name" value="S-adenosyl-L-methionine-dependent methyltransferases"/>
    <property type="match status" value="1"/>
</dbReference>
<dbReference type="InterPro" id="IPR050078">
    <property type="entry name" value="Ribosomal_L11_MeTrfase_PrmA"/>
</dbReference>
<sequence>MWQQFAVVVDESRAEPLSDLFMDLGAVSVGFEDAGDQPLFEPKPGETPLWNRTQVVALFEEGADEAAVRAAVEARFGGGLRDWRASVLEDQVWERAWLEHFKPMSFGQRLWICPTSYEPPEPDAVNVWLDPGLAFGTGTHPTTALCLEWLDGQEVAGKTVLDYGCGSGILAIAALKLGAVLAHGVDIDPQALTASADNARKNSVEAGLKLYLPKALPALEADIVLANILAGPLVELAAAILAPLRPGGGLALSGILATQADTVRAAYADRVEFAPTLVREDWALLSGVKRAG</sequence>
<feature type="binding site" evidence="6">
    <location>
        <position position="227"/>
    </location>
    <ligand>
        <name>S-adenosyl-L-methionine</name>
        <dbReference type="ChEBI" id="CHEBI:59789"/>
    </ligand>
</feature>
<dbReference type="GO" id="GO:0032259">
    <property type="term" value="P:methylation"/>
    <property type="evidence" value="ECO:0007669"/>
    <property type="project" value="UniProtKB-KW"/>
</dbReference>
<proteinExistence type="inferred from homology"/>
<dbReference type="NCBIfam" id="TIGR00406">
    <property type="entry name" value="prmA"/>
    <property type="match status" value="1"/>
</dbReference>
<dbReference type="InterPro" id="IPR029063">
    <property type="entry name" value="SAM-dependent_MTases_sf"/>
</dbReference>
<comment type="subcellular location">
    <subcellularLocation>
        <location evidence="6">Cytoplasm</location>
    </subcellularLocation>
</comment>
<dbReference type="PANTHER" id="PTHR43648">
    <property type="entry name" value="ELECTRON TRANSFER FLAVOPROTEIN BETA SUBUNIT LYSINE METHYLTRANSFERASE"/>
    <property type="match status" value="1"/>
</dbReference>
<keyword evidence="8" id="KW-1185">Reference proteome</keyword>
<dbReference type="PIRSF" id="PIRSF000401">
    <property type="entry name" value="RPL11_MTase"/>
    <property type="match status" value="1"/>
</dbReference>
<evidence type="ECO:0000256" key="5">
    <source>
        <dbReference type="ARBA" id="ARBA00022691"/>
    </source>
</evidence>
<dbReference type="AlphaFoldDB" id="A0A1Y6D294"/>
<accession>A0A1Y6D294</accession>
<dbReference type="GO" id="GO:0005829">
    <property type="term" value="C:cytosol"/>
    <property type="evidence" value="ECO:0007669"/>
    <property type="project" value="TreeGrafter"/>
</dbReference>
<name>A0A1Y6D294_9GAMM</name>
<keyword evidence="7" id="KW-0687">Ribonucleoprotein</keyword>
<evidence type="ECO:0000256" key="3">
    <source>
        <dbReference type="ARBA" id="ARBA00022603"/>
    </source>
</evidence>
<dbReference type="OrthoDB" id="9785995at2"/>
<evidence type="ECO:0000256" key="2">
    <source>
        <dbReference type="ARBA" id="ARBA00022490"/>
    </source>
</evidence>
<feature type="binding site" evidence="6">
    <location>
        <position position="164"/>
    </location>
    <ligand>
        <name>S-adenosyl-L-methionine</name>
        <dbReference type="ChEBI" id="CHEBI:59789"/>
    </ligand>
</feature>
<keyword evidence="7" id="KW-0689">Ribosomal protein</keyword>
<feature type="binding site" evidence="6">
    <location>
        <position position="143"/>
    </location>
    <ligand>
        <name>S-adenosyl-L-methionine</name>
        <dbReference type="ChEBI" id="CHEBI:59789"/>
    </ligand>
</feature>
<comment type="catalytic activity">
    <reaction evidence="6">
        <text>L-lysyl-[protein] + 3 S-adenosyl-L-methionine = N(6),N(6),N(6)-trimethyl-L-lysyl-[protein] + 3 S-adenosyl-L-homocysteine + 3 H(+)</text>
        <dbReference type="Rhea" id="RHEA:54192"/>
        <dbReference type="Rhea" id="RHEA-COMP:9752"/>
        <dbReference type="Rhea" id="RHEA-COMP:13826"/>
        <dbReference type="ChEBI" id="CHEBI:15378"/>
        <dbReference type="ChEBI" id="CHEBI:29969"/>
        <dbReference type="ChEBI" id="CHEBI:57856"/>
        <dbReference type="ChEBI" id="CHEBI:59789"/>
        <dbReference type="ChEBI" id="CHEBI:61961"/>
    </reaction>
</comment>
<gene>
    <name evidence="6" type="primary">prmA</name>
    <name evidence="7" type="ORF">SAMN02949497_4137</name>
</gene>
<dbReference type="InterPro" id="IPR004498">
    <property type="entry name" value="Ribosomal_PrmA_MeTrfase"/>
</dbReference>
<dbReference type="GO" id="GO:0016279">
    <property type="term" value="F:protein-lysine N-methyltransferase activity"/>
    <property type="evidence" value="ECO:0007669"/>
    <property type="project" value="TreeGrafter"/>
</dbReference>
<evidence type="ECO:0000256" key="1">
    <source>
        <dbReference type="ARBA" id="ARBA00009741"/>
    </source>
</evidence>
<keyword evidence="3 6" id="KW-0489">Methyltransferase</keyword>
<comment type="function">
    <text evidence="6">Methylates ribosomal protein L11.</text>
</comment>
<dbReference type="STRING" id="1760988.SAMN02949497_4137"/>
<keyword evidence="2 6" id="KW-0963">Cytoplasm</keyword>
<dbReference type="EC" id="2.1.1.-" evidence="6"/>
<evidence type="ECO:0000256" key="6">
    <source>
        <dbReference type="HAMAP-Rule" id="MF_00735"/>
    </source>
</evidence>
<reference evidence="7 8" key="1">
    <citation type="submission" date="2016-12" db="EMBL/GenBank/DDBJ databases">
        <authorList>
            <person name="Song W.-J."/>
            <person name="Kurnit D.M."/>
        </authorList>
    </citation>
    <scope>NUCLEOTIDE SEQUENCE [LARGE SCALE GENOMIC DNA]</scope>
    <source>
        <strain evidence="7 8">175</strain>
    </source>
</reference>
<dbReference type="HAMAP" id="MF_00735">
    <property type="entry name" value="Methyltr_PrmA"/>
    <property type="match status" value="1"/>
</dbReference>
<dbReference type="Proteomes" id="UP000192923">
    <property type="component" value="Unassembled WGS sequence"/>
</dbReference>
<dbReference type="Pfam" id="PF06325">
    <property type="entry name" value="PrmA"/>
    <property type="match status" value="1"/>
</dbReference>
<organism evidence="7 8">
    <name type="scientific">Methylomagnum ishizawai</name>
    <dbReference type="NCBI Taxonomy" id="1760988"/>
    <lineage>
        <taxon>Bacteria</taxon>
        <taxon>Pseudomonadati</taxon>
        <taxon>Pseudomonadota</taxon>
        <taxon>Gammaproteobacteria</taxon>
        <taxon>Methylococcales</taxon>
        <taxon>Methylococcaceae</taxon>
        <taxon>Methylomagnum</taxon>
    </lineage>
</organism>
<dbReference type="Gene3D" id="3.40.50.150">
    <property type="entry name" value="Vaccinia Virus protein VP39"/>
    <property type="match status" value="1"/>
</dbReference>
<keyword evidence="4 6" id="KW-0808">Transferase</keyword>
<evidence type="ECO:0000313" key="7">
    <source>
        <dbReference type="EMBL" id="SMF96731.1"/>
    </source>
</evidence>
<dbReference type="GO" id="GO:0005840">
    <property type="term" value="C:ribosome"/>
    <property type="evidence" value="ECO:0007669"/>
    <property type="project" value="UniProtKB-KW"/>
</dbReference>
<dbReference type="CDD" id="cd02440">
    <property type="entry name" value="AdoMet_MTases"/>
    <property type="match status" value="1"/>
</dbReference>
<comment type="similarity">
    <text evidence="1 6">Belongs to the methyltransferase superfamily. PrmA family.</text>
</comment>
<dbReference type="RefSeq" id="WP_085215589.1">
    <property type="nucleotide sequence ID" value="NZ_FXAM01000001.1"/>
</dbReference>
<evidence type="ECO:0000313" key="8">
    <source>
        <dbReference type="Proteomes" id="UP000192923"/>
    </source>
</evidence>
<protein>
    <recommendedName>
        <fullName evidence="6">Ribosomal protein L11 methyltransferase</fullName>
        <shortName evidence="6">L11 Mtase</shortName>
        <ecNumber evidence="6">2.1.1.-</ecNumber>
    </recommendedName>
</protein>
<feature type="binding site" evidence="6">
    <location>
        <position position="186"/>
    </location>
    <ligand>
        <name>S-adenosyl-L-methionine</name>
        <dbReference type="ChEBI" id="CHEBI:59789"/>
    </ligand>
</feature>
<dbReference type="PANTHER" id="PTHR43648:SF1">
    <property type="entry name" value="ELECTRON TRANSFER FLAVOPROTEIN BETA SUBUNIT LYSINE METHYLTRANSFERASE"/>
    <property type="match status" value="1"/>
</dbReference>
<evidence type="ECO:0000256" key="4">
    <source>
        <dbReference type="ARBA" id="ARBA00022679"/>
    </source>
</evidence>
<keyword evidence="5 6" id="KW-0949">S-adenosyl-L-methionine</keyword>
<dbReference type="EMBL" id="FXAM01000001">
    <property type="protein sequence ID" value="SMF96731.1"/>
    <property type="molecule type" value="Genomic_DNA"/>
</dbReference>